<dbReference type="InterPro" id="IPR028082">
    <property type="entry name" value="Peripla_BP_I"/>
</dbReference>
<dbReference type="Proteomes" id="UP000674234">
    <property type="component" value="Unassembled WGS sequence"/>
</dbReference>
<dbReference type="EMBL" id="JAFCNB010000015">
    <property type="protein sequence ID" value="MBP2706880.1"/>
    <property type="molecule type" value="Genomic_DNA"/>
</dbReference>
<comment type="caution">
    <text evidence="5">The sequence shown here is derived from an EMBL/GenBank/DDBJ whole genome shotgun (WGS) entry which is preliminary data.</text>
</comment>
<evidence type="ECO:0000256" key="1">
    <source>
        <dbReference type="ARBA" id="ARBA00023015"/>
    </source>
</evidence>
<evidence type="ECO:0000313" key="5">
    <source>
        <dbReference type="EMBL" id="MBP2706880.1"/>
    </source>
</evidence>
<dbReference type="GO" id="GO:0003700">
    <property type="term" value="F:DNA-binding transcription factor activity"/>
    <property type="evidence" value="ECO:0007669"/>
    <property type="project" value="TreeGrafter"/>
</dbReference>
<dbReference type="SMART" id="SM00354">
    <property type="entry name" value="HTH_LACI"/>
    <property type="match status" value="1"/>
</dbReference>
<dbReference type="InterPro" id="IPR046335">
    <property type="entry name" value="LacI/GalR-like_sensor"/>
</dbReference>
<dbReference type="Pfam" id="PF13377">
    <property type="entry name" value="Peripla_BP_3"/>
    <property type="match status" value="1"/>
</dbReference>
<protein>
    <submittedName>
        <fullName evidence="5">LacI family DNA-binding transcriptional regulator</fullName>
    </submittedName>
</protein>
<evidence type="ECO:0000256" key="3">
    <source>
        <dbReference type="ARBA" id="ARBA00023163"/>
    </source>
</evidence>
<keyword evidence="3" id="KW-0804">Transcription</keyword>
<dbReference type="InterPro" id="IPR010982">
    <property type="entry name" value="Lambda_DNA-bd_dom_sf"/>
</dbReference>
<dbReference type="PROSITE" id="PS50932">
    <property type="entry name" value="HTH_LACI_2"/>
    <property type="match status" value="1"/>
</dbReference>
<dbReference type="AlphaFoldDB" id="A0A940WJP2"/>
<evidence type="ECO:0000256" key="2">
    <source>
        <dbReference type="ARBA" id="ARBA00023125"/>
    </source>
</evidence>
<sequence>MAKRAGVSIATASKALNDKAEVAEDTRYRVRVAATELSFRAIRPAGGRTAVRTVGLLTDELGGGLSMALLLGVEKALCERAASVVLCDARGDAVRRRHYIHSLPTQVDGLIVLGDGNAVRPSVTRDVLVPVVYAYGESGDPADLSVLADDAGGARLAAEHLVSLGCRRIGHITGPWAHRAARDRAGALHLALAEAGLRIAGGEPLYGEWSRRWGRHATRTLLADEPDVDAVFCGNDQIADGACEALADLGRDVPGDVAVVGYDNWEALAADCRPPLTTVDLDLESLGAVAVEYLLAALAGQRTSGVVRHPARLVLRESSARAVH</sequence>
<proteinExistence type="predicted"/>
<keyword evidence="1" id="KW-0805">Transcription regulation</keyword>
<keyword evidence="2 5" id="KW-0238">DNA-binding</keyword>
<dbReference type="SUPFAM" id="SSF53822">
    <property type="entry name" value="Periplasmic binding protein-like I"/>
    <property type="match status" value="1"/>
</dbReference>
<dbReference type="PANTHER" id="PTHR30146:SF109">
    <property type="entry name" value="HTH-TYPE TRANSCRIPTIONAL REGULATOR GALS"/>
    <property type="match status" value="1"/>
</dbReference>
<reference evidence="5" key="1">
    <citation type="submission" date="2021-02" db="EMBL/GenBank/DDBJ databases">
        <title>Draft genome sequence of Microbispora sp. RL4-1S isolated from rice leaves in Thailand.</title>
        <authorList>
            <person name="Muangham S."/>
            <person name="Duangmal K."/>
        </authorList>
    </citation>
    <scope>NUCLEOTIDE SEQUENCE</scope>
    <source>
        <strain evidence="5">RL4-1S</strain>
    </source>
</reference>
<dbReference type="Gene3D" id="1.10.260.40">
    <property type="entry name" value="lambda repressor-like DNA-binding domains"/>
    <property type="match status" value="1"/>
</dbReference>
<dbReference type="CDD" id="cd06288">
    <property type="entry name" value="PBP1_sucrose_transcription_regulator"/>
    <property type="match status" value="1"/>
</dbReference>
<gene>
    <name evidence="5" type="ORF">JOL79_24025</name>
</gene>
<keyword evidence="6" id="KW-1185">Reference proteome</keyword>
<dbReference type="GO" id="GO:0000976">
    <property type="term" value="F:transcription cis-regulatory region binding"/>
    <property type="evidence" value="ECO:0007669"/>
    <property type="project" value="TreeGrafter"/>
</dbReference>
<organism evidence="5 6">
    <name type="scientific">Microbispora oryzae</name>
    <dbReference type="NCBI Taxonomy" id="2806554"/>
    <lineage>
        <taxon>Bacteria</taxon>
        <taxon>Bacillati</taxon>
        <taxon>Actinomycetota</taxon>
        <taxon>Actinomycetes</taxon>
        <taxon>Streptosporangiales</taxon>
        <taxon>Streptosporangiaceae</taxon>
        <taxon>Microbispora</taxon>
    </lineage>
</organism>
<evidence type="ECO:0000259" key="4">
    <source>
        <dbReference type="PROSITE" id="PS50932"/>
    </source>
</evidence>
<dbReference type="InterPro" id="IPR000843">
    <property type="entry name" value="HTH_LacI"/>
</dbReference>
<feature type="domain" description="HTH lacI-type" evidence="4">
    <location>
        <begin position="1"/>
        <end position="50"/>
    </location>
</feature>
<accession>A0A940WJP2</accession>
<dbReference type="PANTHER" id="PTHR30146">
    <property type="entry name" value="LACI-RELATED TRANSCRIPTIONAL REPRESSOR"/>
    <property type="match status" value="1"/>
</dbReference>
<dbReference type="Gene3D" id="3.40.50.2300">
    <property type="match status" value="2"/>
</dbReference>
<dbReference type="CDD" id="cd01392">
    <property type="entry name" value="HTH_LacI"/>
    <property type="match status" value="1"/>
</dbReference>
<evidence type="ECO:0000313" key="6">
    <source>
        <dbReference type="Proteomes" id="UP000674234"/>
    </source>
</evidence>
<name>A0A940WJP2_9ACTN</name>
<dbReference type="SUPFAM" id="SSF47413">
    <property type="entry name" value="lambda repressor-like DNA-binding domains"/>
    <property type="match status" value="1"/>
</dbReference>
<dbReference type="Pfam" id="PF00356">
    <property type="entry name" value="LacI"/>
    <property type="match status" value="1"/>
</dbReference>